<evidence type="ECO:0000313" key="2">
    <source>
        <dbReference type="Proteomes" id="UP001597090"/>
    </source>
</evidence>
<evidence type="ECO:0000313" key="1">
    <source>
        <dbReference type="EMBL" id="MFD0738221.1"/>
    </source>
</evidence>
<accession>A0ABW2YK44</accession>
<dbReference type="Proteomes" id="UP001597090">
    <property type="component" value="Unassembled WGS sequence"/>
</dbReference>
<gene>
    <name evidence="1" type="ORF">ACFQZQ_02815</name>
</gene>
<keyword evidence="2" id="KW-1185">Reference proteome</keyword>
<reference evidence="2" key="1">
    <citation type="journal article" date="2019" name="Int. J. Syst. Evol. Microbiol.">
        <title>The Global Catalogue of Microorganisms (GCM) 10K type strain sequencing project: providing services to taxonomists for standard genome sequencing and annotation.</title>
        <authorList>
            <consortium name="The Broad Institute Genomics Platform"/>
            <consortium name="The Broad Institute Genome Sequencing Center for Infectious Disease"/>
            <person name="Wu L."/>
            <person name="Ma J."/>
        </authorList>
    </citation>
    <scope>NUCLEOTIDE SEQUENCE [LARGE SCALE GENOMIC DNA]</scope>
    <source>
        <strain evidence="2">CCUG 55491</strain>
    </source>
</reference>
<comment type="caution">
    <text evidence="1">The sequence shown here is derived from an EMBL/GenBank/DDBJ whole genome shotgun (WGS) entry which is preliminary data.</text>
</comment>
<protein>
    <submittedName>
        <fullName evidence="1">Uncharacterized protein</fullName>
    </submittedName>
</protein>
<name>A0ABW2YK44_9GAMM</name>
<sequence>MSGGVGYLIQRESQPLNIAFGASNVGIFNTFGLAVNDTAATSDTAFKVGGRVTSSGSVASMNFQDRAGGAATYWAWYSSGTIARLNHDPEGDRITVDTSGNITAVGGITVGGGQKLSKITLGTAAPGALAAGELYLRY</sequence>
<organism evidence="1 2">
    <name type="scientific">Lysobacter koreensis</name>
    <dbReference type="NCBI Taxonomy" id="266122"/>
    <lineage>
        <taxon>Bacteria</taxon>
        <taxon>Pseudomonadati</taxon>
        <taxon>Pseudomonadota</taxon>
        <taxon>Gammaproteobacteria</taxon>
        <taxon>Lysobacterales</taxon>
        <taxon>Lysobacteraceae</taxon>
        <taxon>Lysobacter</taxon>
    </lineage>
</organism>
<dbReference type="RefSeq" id="WP_386811154.1">
    <property type="nucleotide sequence ID" value="NZ_JBHTIH010000002.1"/>
</dbReference>
<dbReference type="EMBL" id="JBHTIH010000002">
    <property type="protein sequence ID" value="MFD0738221.1"/>
    <property type="molecule type" value="Genomic_DNA"/>
</dbReference>
<proteinExistence type="predicted"/>